<evidence type="ECO:0000313" key="10">
    <source>
        <dbReference type="Proteomes" id="UP001352223"/>
    </source>
</evidence>
<name>A0ABU6CIU9_9ACTN</name>
<accession>A0ABU6CIU9</accession>
<feature type="domain" description="ABC3 transporter permease C-terminal" evidence="8">
    <location>
        <begin position="222"/>
        <end position="335"/>
    </location>
</feature>
<protein>
    <submittedName>
        <fullName evidence="9">ABC transporter permease</fullName>
    </submittedName>
</protein>
<comment type="subcellular location">
    <subcellularLocation>
        <location evidence="1">Cell membrane</location>
        <topology evidence="1">Multi-pass membrane protein</topology>
    </subcellularLocation>
</comment>
<dbReference type="EMBL" id="JAOZYB010000302">
    <property type="protein sequence ID" value="MEB3964022.1"/>
    <property type="molecule type" value="Genomic_DNA"/>
</dbReference>
<dbReference type="PANTHER" id="PTHR30287:SF1">
    <property type="entry name" value="INNER MEMBRANE PROTEIN"/>
    <property type="match status" value="1"/>
</dbReference>
<dbReference type="InterPro" id="IPR003838">
    <property type="entry name" value="ABC3_permease_C"/>
</dbReference>
<keyword evidence="5 7" id="KW-0472">Membrane</keyword>
<reference evidence="9 10" key="1">
    <citation type="submission" date="2022-10" db="EMBL/GenBank/DDBJ databases">
        <authorList>
            <person name="Xie J."/>
            <person name="Shen N."/>
        </authorList>
    </citation>
    <scope>NUCLEOTIDE SEQUENCE [LARGE SCALE GENOMIC DNA]</scope>
    <source>
        <strain evidence="9 10">DSM 41681</strain>
    </source>
</reference>
<evidence type="ECO:0000256" key="1">
    <source>
        <dbReference type="ARBA" id="ARBA00004651"/>
    </source>
</evidence>
<keyword evidence="3 7" id="KW-0812">Transmembrane</keyword>
<feature type="transmembrane region" description="Helical" evidence="7">
    <location>
        <begin position="382"/>
        <end position="403"/>
    </location>
</feature>
<organism evidence="9 10">
    <name type="scientific">Streptomyces kunmingensis</name>
    <dbReference type="NCBI Taxonomy" id="68225"/>
    <lineage>
        <taxon>Bacteria</taxon>
        <taxon>Bacillati</taxon>
        <taxon>Actinomycetota</taxon>
        <taxon>Actinomycetes</taxon>
        <taxon>Kitasatosporales</taxon>
        <taxon>Streptomycetaceae</taxon>
        <taxon>Streptomyces</taxon>
    </lineage>
</organism>
<dbReference type="Proteomes" id="UP001352223">
    <property type="component" value="Unassembled WGS sequence"/>
</dbReference>
<evidence type="ECO:0000313" key="9">
    <source>
        <dbReference type="EMBL" id="MEB3964022.1"/>
    </source>
</evidence>
<dbReference type="Pfam" id="PF02687">
    <property type="entry name" value="FtsX"/>
    <property type="match status" value="2"/>
</dbReference>
<proteinExistence type="predicted"/>
<comment type="caution">
    <text evidence="9">The sequence shown here is derived from an EMBL/GenBank/DDBJ whole genome shotgun (WGS) entry which is preliminary data.</text>
</comment>
<keyword evidence="10" id="KW-1185">Reference proteome</keyword>
<feature type="region of interest" description="Disordered" evidence="6">
    <location>
        <begin position="1"/>
        <end position="21"/>
    </location>
</feature>
<feature type="transmembrane region" description="Helical" evidence="7">
    <location>
        <begin position="353"/>
        <end position="370"/>
    </location>
</feature>
<dbReference type="PANTHER" id="PTHR30287">
    <property type="entry name" value="MEMBRANE COMPONENT OF PREDICTED ABC SUPERFAMILY METABOLITE UPTAKE TRANSPORTER"/>
    <property type="match status" value="1"/>
</dbReference>
<feature type="transmembrane region" description="Helical" evidence="7">
    <location>
        <begin position="311"/>
        <end position="332"/>
    </location>
</feature>
<evidence type="ECO:0000256" key="6">
    <source>
        <dbReference type="SAM" id="MobiDB-lite"/>
    </source>
</evidence>
<feature type="transmembrane region" description="Helical" evidence="7">
    <location>
        <begin position="671"/>
        <end position="690"/>
    </location>
</feature>
<gene>
    <name evidence="9" type="ORF">OKJ48_27840</name>
</gene>
<evidence type="ECO:0000256" key="3">
    <source>
        <dbReference type="ARBA" id="ARBA00022692"/>
    </source>
</evidence>
<keyword evidence="4 7" id="KW-1133">Transmembrane helix</keyword>
<evidence type="ECO:0000256" key="7">
    <source>
        <dbReference type="SAM" id="Phobius"/>
    </source>
</evidence>
<feature type="compositionally biased region" description="Low complexity" evidence="6">
    <location>
        <begin position="10"/>
        <end position="21"/>
    </location>
</feature>
<sequence length="793" mass="84563">MTLLDDHRNAAAAPATAGPSGPKGWLRDLGLGIRFAASGGREGWVRTLLTALGVGLGVGLLLGAASVPTLMHQRDVRADSRQIGVGQDGQLERSDRTMLTVDASSDFRSSSIGGYLVRPEGRHAPLPPGVDRIPGPGEMVVSPALEEALDDPGNKLLKERYPYRIVGTIHEPGLGDPFEQYLYIGSDSLSVDRDASRIDHFGMTYPSQPLDPILIVLIVLACVVLLVPVAIFIATAVRFGGERRDRRLAALRLVGADARMTRRMAAGEALFGTLVGLVFGVVFFLAGRQLLGMVRLWRLSTFPSDLTPVPALALLILLAVPLAAVAVTVFALRSVAIEPLGVVRSGRTRSRRLWWRLPVPVFGALLLLTSGPSDALGTSGVVQISAGITLTLLGLVLVMPWIVEAVVHRLRGGSVPWQLAVRRLQLTSNAASRAVAGITIAVAGGIALQMFTVGINDDFSKTTDQDPQRAQIAANTGIGDGELAERMVRDFGTTKGVRSVIGTVDTWAEAAGAKPDEDGVAHVVSVSVGSCATLRELAKLPSCREGDVFRVTGSDYPEDDQELANIAKPGSKLTLGDTATNRWTLPADARLVQSRRDPGGTSFGGILATPSALDVTKLESASTSAQIQIDESVPDASDHVRNTAFRLDPGMHVWNYRTVERNSEYASIRRGLFTAAALTMTLIAASMLVSQIEQLRDRKRLLSVLVAYGTRRSTLAWSVLWQTAIPVVLGLAVAIGGGLVLGWLMLRLADKPVTDWLLFLPLAGVGAAAIAAVTLLSMPPLWRMMRADGLRTE</sequence>
<feature type="transmembrane region" description="Helical" evidence="7">
    <location>
        <begin position="213"/>
        <end position="237"/>
    </location>
</feature>
<feature type="transmembrane region" description="Helical" evidence="7">
    <location>
        <begin position="44"/>
        <end position="67"/>
    </location>
</feature>
<evidence type="ECO:0000256" key="4">
    <source>
        <dbReference type="ARBA" id="ARBA00022989"/>
    </source>
</evidence>
<evidence type="ECO:0000259" key="8">
    <source>
        <dbReference type="Pfam" id="PF02687"/>
    </source>
</evidence>
<evidence type="ECO:0000256" key="5">
    <source>
        <dbReference type="ARBA" id="ARBA00023136"/>
    </source>
</evidence>
<feature type="transmembrane region" description="Helical" evidence="7">
    <location>
        <begin position="269"/>
        <end position="291"/>
    </location>
</feature>
<dbReference type="RefSeq" id="WP_324771741.1">
    <property type="nucleotide sequence ID" value="NZ_BAAATS010000018.1"/>
</dbReference>
<feature type="transmembrane region" description="Helical" evidence="7">
    <location>
        <begin position="430"/>
        <end position="451"/>
    </location>
</feature>
<feature type="transmembrane region" description="Helical" evidence="7">
    <location>
        <begin position="719"/>
        <end position="744"/>
    </location>
</feature>
<keyword evidence="2" id="KW-1003">Cell membrane</keyword>
<feature type="transmembrane region" description="Helical" evidence="7">
    <location>
        <begin position="756"/>
        <end position="776"/>
    </location>
</feature>
<evidence type="ECO:0000256" key="2">
    <source>
        <dbReference type="ARBA" id="ARBA00022475"/>
    </source>
</evidence>
<feature type="domain" description="ABC3 transporter permease C-terminal" evidence="8">
    <location>
        <begin position="674"/>
        <end position="786"/>
    </location>
</feature>
<dbReference type="InterPro" id="IPR038766">
    <property type="entry name" value="Membrane_comp_ABC_pdt"/>
</dbReference>